<evidence type="ECO:0000313" key="3">
    <source>
        <dbReference type="Proteomes" id="UP001500221"/>
    </source>
</evidence>
<keyword evidence="3" id="KW-1185">Reference proteome</keyword>
<accession>A0ABP9PIU2</accession>
<evidence type="ECO:0008006" key="4">
    <source>
        <dbReference type="Google" id="ProtNLM"/>
    </source>
</evidence>
<comment type="caution">
    <text evidence="2">The sequence shown here is derived from an EMBL/GenBank/DDBJ whole genome shotgun (WGS) entry which is preliminary data.</text>
</comment>
<dbReference type="EMBL" id="BAABKG010000002">
    <property type="protein sequence ID" value="GAA5146395.1"/>
    <property type="molecule type" value="Genomic_DNA"/>
</dbReference>
<feature type="region of interest" description="Disordered" evidence="1">
    <location>
        <begin position="15"/>
        <end position="38"/>
    </location>
</feature>
<protein>
    <recommendedName>
        <fullName evidence="4">Septum formation-related domain-containing protein</fullName>
    </recommendedName>
</protein>
<name>A0ABP9PIU2_9ACTN</name>
<feature type="compositionally biased region" description="Low complexity" evidence="1">
    <location>
        <begin position="28"/>
        <end position="38"/>
    </location>
</feature>
<evidence type="ECO:0000313" key="2">
    <source>
        <dbReference type="EMBL" id="GAA5146395.1"/>
    </source>
</evidence>
<proteinExistence type="predicted"/>
<evidence type="ECO:0000256" key="1">
    <source>
        <dbReference type="SAM" id="MobiDB-lite"/>
    </source>
</evidence>
<sequence length="212" mass="21828">MTVAAVAVGVVVLDGDDGDDAAPPTPSAPTVSPTVETTPLSDYDTTVVALQRASFCDAIDDETLAVALGLDDGATPAVSQADAYVDGDRAEVGGVTDVVHEFGCRWRTDDAVARGWVFAPPVTSREARALRRAAVAEEGCEVAGRAPDFGLRSVALLCEAPRGTETSFRGLFGDAWLTCSVTVSGTDTPEAELLDRTGRWCVGVAQAAAVAG</sequence>
<organism evidence="2 3">
    <name type="scientific">Nocardioides marinquilinus</name>
    <dbReference type="NCBI Taxonomy" id="1210400"/>
    <lineage>
        <taxon>Bacteria</taxon>
        <taxon>Bacillati</taxon>
        <taxon>Actinomycetota</taxon>
        <taxon>Actinomycetes</taxon>
        <taxon>Propionibacteriales</taxon>
        <taxon>Nocardioidaceae</taxon>
        <taxon>Nocardioides</taxon>
    </lineage>
</organism>
<gene>
    <name evidence="2" type="ORF">GCM10023340_17250</name>
</gene>
<reference evidence="3" key="1">
    <citation type="journal article" date="2019" name="Int. J. Syst. Evol. Microbiol.">
        <title>The Global Catalogue of Microorganisms (GCM) 10K type strain sequencing project: providing services to taxonomists for standard genome sequencing and annotation.</title>
        <authorList>
            <consortium name="The Broad Institute Genomics Platform"/>
            <consortium name="The Broad Institute Genome Sequencing Center for Infectious Disease"/>
            <person name="Wu L."/>
            <person name="Ma J."/>
        </authorList>
    </citation>
    <scope>NUCLEOTIDE SEQUENCE [LARGE SCALE GENOMIC DNA]</scope>
    <source>
        <strain evidence="3">JCM 18459</strain>
    </source>
</reference>
<dbReference type="Proteomes" id="UP001500221">
    <property type="component" value="Unassembled WGS sequence"/>
</dbReference>